<keyword evidence="17" id="KW-1185">Reference proteome</keyword>
<dbReference type="SMART" id="SM00293">
    <property type="entry name" value="PWWP"/>
    <property type="match status" value="1"/>
</dbReference>
<dbReference type="Gene3D" id="2.30.30.140">
    <property type="match status" value="1"/>
</dbReference>
<dbReference type="InterPro" id="IPR029063">
    <property type="entry name" value="SAM-dependent_MTases_sf"/>
</dbReference>
<dbReference type="GO" id="GO:0051718">
    <property type="term" value="F:DNA (cytosine-5-)-methyltransferase activity, acting on CpG substrates"/>
    <property type="evidence" value="ECO:0007669"/>
    <property type="project" value="TreeGrafter"/>
</dbReference>
<dbReference type="PROSITE" id="PS00094">
    <property type="entry name" value="C5_MTASE_1"/>
    <property type="match status" value="1"/>
</dbReference>
<dbReference type="GO" id="GO:0070121">
    <property type="term" value="P:Kupffer's vesicle development"/>
    <property type="evidence" value="ECO:0007669"/>
    <property type="project" value="Ensembl"/>
</dbReference>
<evidence type="ECO:0000256" key="5">
    <source>
        <dbReference type="ARBA" id="ARBA00022679"/>
    </source>
</evidence>
<keyword evidence="7" id="KW-0479">Metal-binding</keyword>
<dbReference type="Pfam" id="PF21255">
    <property type="entry name" value="DNMT3_ADD_GATA1-like"/>
    <property type="match status" value="1"/>
</dbReference>
<dbReference type="GO" id="GO:0061484">
    <property type="term" value="P:hematopoietic stem cell homeostasis"/>
    <property type="evidence" value="ECO:0007669"/>
    <property type="project" value="Ensembl"/>
</dbReference>
<dbReference type="AlphaFoldDB" id="A0A3B3RLN8"/>
<dbReference type="SUPFAM" id="SSF63748">
    <property type="entry name" value="Tudor/PWWP/MBT"/>
    <property type="match status" value="1"/>
</dbReference>
<keyword evidence="5 12" id="KW-0808">Transferase</keyword>
<dbReference type="CDD" id="cd20155">
    <property type="entry name" value="PWWP_DNMT3B"/>
    <property type="match status" value="1"/>
</dbReference>
<dbReference type="InterPro" id="IPR000313">
    <property type="entry name" value="PWWP_dom"/>
</dbReference>
<dbReference type="EC" id="2.1.1.37" evidence="2"/>
<evidence type="ECO:0000259" key="15">
    <source>
        <dbReference type="PROSITE" id="PS51533"/>
    </source>
</evidence>
<evidence type="ECO:0000313" key="17">
    <source>
        <dbReference type="Proteomes" id="UP000261540"/>
    </source>
</evidence>
<evidence type="ECO:0000256" key="10">
    <source>
        <dbReference type="ARBA" id="ARBA00023125"/>
    </source>
</evidence>
<keyword evidence="9" id="KW-0862">Zinc</keyword>
<dbReference type="Ensembl" id="ENSPKIT00000036047.1">
    <property type="protein sequence ID" value="ENSPKIP00000019203.1"/>
    <property type="gene ID" value="ENSPKIG00000004443.1"/>
</dbReference>
<dbReference type="Pfam" id="PF00145">
    <property type="entry name" value="DNA_methylase"/>
    <property type="match status" value="1"/>
</dbReference>
<dbReference type="STRING" id="1676925.ENSPKIP00000019203"/>
<evidence type="ECO:0000259" key="14">
    <source>
        <dbReference type="PROSITE" id="PS50812"/>
    </source>
</evidence>
<keyword evidence="10" id="KW-0238">DNA-binding</keyword>
<evidence type="ECO:0000256" key="8">
    <source>
        <dbReference type="ARBA" id="ARBA00022771"/>
    </source>
</evidence>
<evidence type="ECO:0000256" key="1">
    <source>
        <dbReference type="ARBA" id="ARBA00004123"/>
    </source>
</evidence>
<dbReference type="Gene3D" id="1.10.720.50">
    <property type="entry name" value="PWWP, helical domain"/>
    <property type="match status" value="1"/>
</dbReference>
<dbReference type="GO" id="GO:0044027">
    <property type="term" value="P:negative regulation of gene expression via chromosomal CpG island methylation"/>
    <property type="evidence" value="ECO:0007669"/>
    <property type="project" value="Ensembl"/>
</dbReference>
<dbReference type="FunFam" id="3.40.50.150:FF:000008">
    <property type="entry name" value="DNA (Cytosine-5)-methyltransferase 3A isoform X1"/>
    <property type="match status" value="1"/>
</dbReference>
<evidence type="ECO:0000313" key="16">
    <source>
        <dbReference type="Ensembl" id="ENSPKIP00000019203.1"/>
    </source>
</evidence>
<evidence type="ECO:0000256" key="3">
    <source>
        <dbReference type="ARBA" id="ARBA00022491"/>
    </source>
</evidence>
<dbReference type="GO" id="GO:0005634">
    <property type="term" value="C:nucleus"/>
    <property type="evidence" value="ECO:0007669"/>
    <property type="project" value="UniProtKB-SubCell"/>
</dbReference>
<dbReference type="PROSITE" id="PS51679">
    <property type="entry name" value="SAM_MT_C5"/>
    <property type="match status" value="1"/>
</dbReference>
<evidence type="ECO:0000256" key="7">
    <source>
        <dbReference type="ARBA" id="ARBA00022723"/>
    </source>
</evidence>
<comment type="similarity">
    <text evidence="12">Belongs to the class I-like SAM-binding methyltransferase superfamily. C5-methyltransferase family.</text>
</comment>
<evidence type="ECO:0000256" key="9">
    <source>
        <dbReference type="ARBA" id="ARBA00022833"/>
    </source>
</evidence>
<dbReference type="InterPro" id="IPR050390">
    <property type="entry name" value="C5-Methyltransferase"/>
</dbReference>
<dbReference type="GO" id="GO:0060271">
    <property type="term" value="P:cilium assembly"/>
    <property type="evidence" value="ECO:0007669"/>
    <property type="project" value="Ensembl"/>
</dbReference>
<dbReference type="PANTHER" id="PTHR23068">
    <property type="entry name" value="DNA CYTOSINE-5- -METHYLTRANSFERASE 3-RELATED"/>
    <property type="match status" value="1"/>
</dbReference>
<dbReference type="GO" id="GO:0061371">
    <property type="term" value="P:determination of heart left/right asymmetry"/>
    <property type="evidence" value="ECO:0007669"/>
    <property type="project" value="Ensembl"/>
</dbReference>
<dbReference type="InterPro" id="IPR001525">
    <property type="entry name" value="C5_MeTfrase"/>
</dbReference>
<dbReference type="PANTHER" id="PTHR23068:SF9">
    <property type="entry name" value="DNA (CYTOSINE-5)-METHYLTRANSFERASE 3B"/>
    <property type="match status" value="1"/>
</dbReference>
<dbReference type="Gene3D" id="3.40.50.150">
    <property type="entry name" value="Vaccinia Virus protein VP39"/>
    <property type="match status" value="2"/>
</dbReference>
<dbReference type="InterPro" id="IPR018117">
    <property type="entry name" value="C5_DNA_meth_AS"/>
</dbReference>
<dbReference type="GeneTree" id="ENSGT00940000156928"/>
<protein>
    <recommendedName>
        <fullName evidence="2">DNA (cytosine-5-)-methyltransferase</fullName>
        <ecNumber evidence="2">2.1.1.37</ecNumber>
    </recommendedName>
</protein>
<dbReference type="GO" id="GO:0003677">
    <property type="term" value="F:DNA binding"/>
    <property type="evidence" value="ECO:0007669"/>
    <property type="project" value="UniProtKB-KW"/>
</dbReference>
<sequence>GKGRGSKLEGLRRRAGVGLEGITGRLGCQSQKCPEAQDRNTARHGRRRSEVACPCVNVSRPLCPQEGDAHTETLTEYEAGLRQRPPPRVIFQAGLTSRRRPRGCDRGRQRKQEAHSGQVRGPWDGAQCSVWPQGAPSSYDRLNPASHIRSGSSLSLQDSKGFHVGELVWGKIKGFSWWPGIVVSWRATGKRQASLGMRWLQWFGDGKFSEVSADKLESFVAFPKFFNQASYVKLASYRRAIFQALEMASLRAEKTFPLCDTESPEDQIKPMLDWAYGGFLPKGFEGLKPMENSGNGSLNQQVLDVALTECFPAAKRPRLGLCKANLHAPPLRHCVIHFIELFHSLSLLPEFCLSCGKTRVATFHPLFEGGLCQTCKDVYLEMCYMYDDDGYQSYCTVCCGGREVLLCGNANCCRCFCVDCLDILVGAGASESARALDPWCCYMCQPPARYGVLKRRHDWNIKLQEFFVNDNGQEFENPKIYPAVPAEQRRPIRVLSLFDGIATGYLVLRDLGFKVGQYVASEVCEDSISVGVVRHEGKIQYVHDVRNITRKDIAEWGPFDLVIGGSPCNDLSIVNPARKGLYEGTGRLFFEFYRLLSEAKPKEGEDRPFFWMFENVVAMGVNDKRDISRFLECNPVMIDAIEVSAAHRARYFWGNLPGMNRPLCASGMDKLELQDCLEHGRVAKFGKVRTITTRSNSIKQGKDQHFPVIMNGKEDILWCTELERIFGFPVHYTDVSNMGRGARQKLLGRSWSVPVIRHLFAPLKDYFACE</sequence>
<organism evidence="16 17">
    <name type="scientific">Paramormyrops kingsleyae</name>
    <dbReference type="NCBI Taxonomy" id="1676925"/>
    <lineage>
        <taxon>Eukaryota</taxon>
        <taxon>Metazoa</taxon>
        <taxon>Chordata</taxon>
        <taxon>Craniata</taxon>
        <taxon>Vertebrata</taxon>
        <taxon>Euteleostomi</taxon>
        <taxon>Actinopterygii</taxon>
        <taxon>Neopterygii</taxon>
        <taxon>Teleostei</taxon>
        <taxon>Osteoglossocephala</taxon>
        <taxon>Osteoglossomorpha</taxon>
        <taxon>Osteoglossiformes</taxon>
        <taxon>Mormyridae</taxon>
        <taxon>Paramormyrops</taxon>
    </lineage>
</organism>
<feature type="domain" description="PHD-type" evidence="15">
    <location>
        <begin position="340"/>
        <end position="472"/>
    </location>
</feature>
<dbReference type="SUPFAM" id="SSF53335">
    <property type="entry name" value="S-adenosyl-L-methionine-dependent methyltransferases"/>
    <property type="match status" value="1"/>
</dbReference>
<accession>A0A3B3RLN8</accession>
<proteinExistence type="inferred from homology"/>
<feature type="compositionally biased region" description="Basic and acidic residues" evidence="13">
    <location>
        <begin position="102"/>
        <end position="114"/>
    </location>
</feature>
<keyword evidence="4 12" id="KW-0489">Methyltransferase</keyword>
<name>A0A3B3RLN8_9TELE</name>
<evidence type="ECO:0000256" key="2">
    <source>
        <dbReference type="ARBA" id="ARBA00011975"/>
    </source>
</evidence>
<keyword evidence="3" id="KW-0678">Repressor</keyword>
<dbReference type="InterPro" id="IPR040552">
    <property type="entry name" value="DNMT3_ADD_GATA1-like"/>
</dbReference>
<feature type="region of interest" description="Disordered" evidence="13">
    <location>
        <begin position="95"/>
        <end position="121"/>
    </location>
</feature>
<dbReference type="Pfam" id="PF17980">
    <property type="entry name" value="ADD_DNMT3"/>
    <property type="match status" value="1"/>
</dbReference>
<dbReference type="InterPro" id="IPR025766">
    <property type="entry name" value="ADD"/>
</dbReference>
<evidence type="ECO:0000256" key="4">
    <source>
        <dbReference type="ARBA" id="ARBA00022603"/>
    </source>
</evidence>
<keyword evidence="11" id="KW-0539">Nucleus</keyword>
<reference evidence="16" key="1">
    <citation type="submission" date="2025-08" db="UniProtKB">
        <authorList>
            <consortium name="Ensembl"/>
        </authorList>
    </citation>
    <scope>IDENTIFICATION</scope>
</reference>
<feature type="domain" description="PWWP" evidence="14">
    <location>
        <begin position="164"/>
        <end position="222"/>
    </location>
</feature>
<dbReference type="Proteomes" id="UP000261540">
    <property type="component" value="Unplaced"/>
</dbReference>
<dbReference type="PROSITE" id="PS50812">
    <property type="entry name" value="PWWP"/>
    <property type="match status" value="1"/>
</dbReference>
<dbReference type="GO" id="GO:0008270">
    <property type="term" value="F:zinc ion binding"/>
    <property type="evidence" value="ECO:0007669"/>
    <property type="project" value="UniProtKB-KW"/>
</dbReference>
<dbReference type="InterPro" id="IPR049554">
    <property type="entry name" value="DNMT3_ADD_PHD"/>
</dbReference>
<dbReference type="PROSITE" id="PS51533">
    <property type="entry name" value="ADD"/>
    <property type="match status" value="1"/>
</dbReference>
<evidence type="ECO:0000256" key="11">
    <source>
        <dbReference type="ARBA" id="ARBA00023242"/>
    </source>
</evidence>
<dbReference type="Pfam" id="PF00855">
    <property type="entry name" value="PWWP"/>
    <property type="match status" value="1"/>
</dbReference>
<reference evidence="16" key="2">
    <citation type="submission" date="2025-09" db="UniProtKB">
        <authorList>
            <consortium name="Ensembl"/>
        </authorList>
    </citation>
    <scope>IDENTIFICATION</scope>
</reference>
<evidence type="ECO:0000256" key="6">
    <source>
        <dbReference type="ARBA" id="ARBA00022691"/>
    </source>
</evidence>
<keyword evidence="6 12" id="KW-0949">S-adenosyl-L-methionine</keyword>
<dbReference type="GO" id="GO:1902036">
    <property type="term" value="P:regulation of hematopoietic stem cell differentiation"/>
    <property type="evidence" value="ECO:0007669"/>
    <property type="project" value="Ensembl"/>
</dbReference>
<evidence type="ECO:0000256" key="12">
    <source>
        <dbReference type="PROSITE-ProRule" id="PRU01016"/>
    </source>
</evidence>
<dbReference type="GO" id="GO:0000122">
    <property type="term" value="P:negative regulation of transcription by RNA polymerase II"/>
    <property type="evidence" value="ECO:0007669"/>
    <property type="project" value="TreeGrafter"/>
</dbReference>
<dbReference type="FunFam" id="3.40.50.150:FF:000011">
    <property type="entry name" value="DNA methyltransferase 3 alpha"/>
    <property type="match status" value="1"/>
</dbReference>
<evidence type="ECO:0000256" key="13">
    <source>
        <dbReference type="SAM" id="MobiDB-lite"/>
    </source>
</evidence>
<feature type="active site" evidence="12">
    <location>
        <position position="568"/>
    </location>
</feature>
<comment type="subcellular location">
    <subcellularLocation>
        <location evidence="1">Nucleus</location>
    </subcellularLocation>
</comment>
<dbReference type="GO" id="GO:0032259">
    <property type="term" value="P:methylation"/>
    <property type="evidence" value="ECO:0007669"/>
    <property type="project" value="UniProtKB-KW"/>
</dbReference>
<keyword evidence="8" id="KW-0863">Zinc-finger</keyword>